<keyword evidence="3" id="KW-1185">Reference proteome</keyword>
<name>A0A291QZ46_9BACT</name>
<keyword evidence="1" id="KW-0812">Transmembrane</keyword>
<feature type="transmembrane region" description="Helical" evidence="1">
    <location>
        <begin position="118"/>
        <end position="139"/>
    </location>
</feature>
<dbReference type="KEGG" id="cbae:COR50_19915"/>
<protein>
    <submittedName>
        <fullName evidence="2">DUF5009 domain-containing protein</fullName>
    </submittedName>
</protein>
<evidence type="ECO:0000256" key="1">
    <source>
        <dbReference type="SAM" id="Phobius"/>
    </source>
</evidence>
<keyword evidence="1" id="KW-1133">Transmembrane helix</keyword>
<feature type="transmembrane region" description="Helical" evidence="1">
    <location>
        <begin position="267"/>
        <end position="286"/>
    </location>
</feature>
<evidence type="ECO:0000313" key="2">
    <source>
        <dbReference type="EMBL" id="ATL49256.1"/>
    </source>
</evidence>
<feature type="transmembrane region" description="Helical" evidence="1">
    <location>
        <begin position="51"/>
        <end position="71"/>
    </location>
</feature>
<keyword evidence="1" id="KW-0472">Membrane</keyword>
<feature type="transmembrane region" description="Helical" evidence="1">
    <location>
        <begin position="12"/>
        <end position="31"/>
    </location>
</feature>
<feature type="transmembrane region" description="Helical" evidence="1">
    <location>
        <begin position="306"/>
        <end position="327"/>
    </location>
</feature>
<evidence type="ECO:0000313" key="3">
    <source>
        <dbReference type="Proteomes" id="UP000220133"/>
    </source>
</evidence>
<sequence>MQAARERYQALDVLRGMTVAFMIIVNTPGSWSHIYAPLQHAEWHGFTPTDLVFPSFLFVIGNAFSFSMKKLRSIGAASFLIKVVYRATMIFAIGWLLNAFPFVTYVDGHYTWKDFSAIRLWGVLQRIGFCYFFAALLMYYCNRRTLILVSISILLAYWGILYFGGETGAQYTLAGNIVGKIDLVYLPPKNIYPHYEIPFDPLGLLSSFPAIVNIIAGFLAGSYLQSSGQAKKSVVRNLLLSGLLLLLLGLAWWQVFPVNKALWTSSYVVYATGWDLLLLAILILVIDIFSWRRWCKIFEVFGKNPLFIYILSWALIVLLGIMHLPSGASVKGWVYGYFTMAFPPKCASLAFALLYSSLMWLVAWWMDRKKWYIKV</sequence>
<reference evidence="2 3" key="1">
    <citation type="submission" date="2017-10" db="EMBL/GenBank/DDBJ databases">
        <title>Paenichitinophaga pekingensis gen. nov., sp. nov., isolated from activated sludge.</title>
        <authorList>
            <person name="Jin D."/>
            <person name="Kong X."/>
            <person name="Deng Y."/>
            <person name="Bai Z."/>
        </authorList>
    </citation>
    <scope>NUCLEOTIDE SEQUENCE [LARGE SCALE GENOMIC DNA]</scope>
    <source>
        <strain evidence="2 3">13</strain>
    </source>
</reference>
<gene>
    <name evidence="2" type="ORF">COR50_19915</name>
</gene>
<accession>A0A291QZ46</accession>
<organism evidence="2 3">
    <name type="scientific">Chitinophaga caeni</name>
    <dbReference type="NCBI Taxonomy" id="2029983"/>
    <lineage>
        <taxon>Bacteria</taxon>
        <taxon>Pseudomonadati</taxon>
        <taxon>Bacteroidota</taxon>
        <taxon>Chitinophagia</taxon>
        <taxon>Chitinophagales</taxon>
        <taxon>Chitinophagaceae</taxon>
        <taxon>Chitinophaga</taxon>
    </lineage>
</organism>
<feature type="transmembrane region" description="Helical" evidence="1">
    <location>
        <begin position="347"/>
        <end position="366"/>
    </location>
</feature>
<feature type="transmembrane region" description="Helical" evidence="1">
    <location>
        <begin position="202"/>
        <end position="224"/>
    </location>
</feature>
<dbReference type="EMBL" id="CP023777">
    <property type="protein sequence ID" value="ATL49256.1"/>
    <property type="molecule type" value="Genomic_DNA"/>
</dbReference>
<proteinExistence type="predicted"/>
<dbReference type="AlphaFoldDB" id="A0A291QZ46"/>
<dbReference type="PANTHER" id="PTHR31061:SF24">
    <property type="entry name" value="LD22376P"/>
    <property type="match status" value="1"/>
</dbReference>
<dbReference type="OrthoDB" id="9788724at2"/>
<dbReference type="RefSeq" id="WP_098195624.1">
    <property type="nucleotide sequence ID" value="NZ_CP023777.1"/>
</dbReference>
<feature type="transmembrane region" description="Helical" evidence="1">
    <location>
        <begin position="83"/>
        <end position="106"/>
    </location>
</feature>
<feature type="transmembrane region" description="Helical" evidence="1">
    <location>
        <begin position="146"/>
        <end position="164"/>
    </location>
</feature>
<dbReference type="Proteomes" id="UP000220133">
    <property type="component" value="Chromosome"/>
</dbReference>
<feature type="transmembrane region" description="Helical" evidence="1">
    <location>
        <begin position="236"/>
        <end position="255"/>
    </location>
</feature>
<dbReference type="PANTHER" id="PTHR31061">
    <property type="entry name" value="LD22376P"/>
    <property type="match status" value="1"/>
</dbReference>